<organism evidence="2">
    <name type="scientific">Graphocephala atropunctata</name>
    <dbReference type="NCBI Taxonomy" id="36148"/>
    <lineage>
        <taxon>Eukaryota</taxon>
        <taxon>Metazoa</taxon>
        <taxon>Ecdysozoa</taxon>
        <taxon>Arthropoda</taxon>
        <taxon>Hexapoda</taxon>
        <taxon>Insecta</taxon>
        <taxon>Pterygota</taxon>
        <taxon>Neoptera</taxon>
        <taxon>Paraneoptera</taxon>
        <taxon>Hemiptera</taxon>
        <taxon>Auchenorrhyncha</taxon>
        <taxon>Membracoidea</taxon>
        <taxon>Cicadellidae</taxon>
        <taxon>Cicadellinae</taxon>
        <taxon>Cicadellini</taxon>
        <taxon>Graphocephala</taxon>
    </lineage>
</organism>
<dbReference type="Gene3D" id="3.40.220.10">
    <property type="entry name" value="Leucine Aminopeptidase, subunit E, domain 1"/>
    <property type="match status" value="1"/>
</dbReference>
<name>A0A1B6LAN3_9HEMI</name>
<feature type="non-terminal residue" evidence="2">
    <location>
        <position position="275"/>
    </location>
</feature>
<accession>A0A1B6LAN3</accession>
<gene>
    <name evidence="2" type="ORF">g.12868</name>
</gene>
<feature type="region of interest" description="Disordered" evidence="1">
    <location>
        <begin position="36"/>
        <end position="55"/>
    </location>
</feature>
<evidence type="ECO:0000313" key="2">
    <source>
        <dbReference type="EMBL" id="JAT20726.1"/>
    </source>
</evidence>
<feature type="compositionally biased region" description="Polar residues" evidence="1">
    <location>
        <begin position="36"/>
        <end position="54"/>
    </location>
</feature>
<evidence type="ECO:0000256" key="1">
    <source>
        <dbReference type="SAM" id="MobiDB-lite"/>
    </source>
</evidence>
<proteinExistence type="predicted"/>
<protein>
    <submittedName>
        <fullName evidence="2">Uncharacterized protein</fullName>
    </submittedName>
</protein>
<dbReference type="AlphaFoldDB" id="A0A1B6LAN3"/>
<reference evidence="2" key="1">
    <citation type="submission" date="2015-11" db="EMBL/GenBank/DDBJ databases">
        <title>De novo transcriptome assembly of four potential Pierce s Disease insect vectors from Arizona vineyards.</title>
        <authorList>
            <person name="Tassone E.E."/>
        </authorList>
    </citation>
    <scope>NUCLEOTIDE SEQUENCE</scope>
</reference>
<sequence length="275" mass="30837">RESNITSNQQSDLTNKSANLPDKLYCTIDTTPQAGMLTSGSATPSSSDVLNPNNEDPVKIIEMDMRDVIKKYRNDKSVAFAHTISADLSCPRNMSAGVAVTFRHEFGRPKVTDCLNNHLAYQKTKESSSVYSLITKLKYNEKPTLLDYDIAFGELTEDFRIKGLKKLVCSAMGCVRDQISPSHFIKNISMFQKLTGAPVEIISYNQYSSRVLWNGMTHRYFIKRLRQLISNQHLQQTSVLSHLNYSPSSIEVTTMTDGTTDLSDFTSVTPTSQKI</sequence>
<feature type="non-terminal residue" evidence="2">
    <location>
        <position position="1"/>
    </location>
</feature>
<dbReference type="EMBL" id="GEBQ01019251">
    <property type="protein sequence ID" value="JAT20726.1"/>
    <property type="molecule type" value="Transcribed_RNA"/>
</dbReference>
<dbReference type="InterPro" id="IPR043472">
    <property type="entry name" value="Macro_dom-like"/>
</dbReference>